<feature type="region of interest" description="Disordered" evidence="1">
    <location>
        <begin position="518"/>
        <end position="544"/>
    </location>
</feature>
<gene>
    <name evidence="2" type="ORF">CYLTODRAFT_486063</name>
</gene>
<evidence type="ECO:0000313" key="3">
    <source>
        <dbReference type="Proteomes" id="UP000054007"/>
    </source>
</evidence>
<sequence length="591" mass="67983">MPTKHRPFLPLPVGDIIQYTAADRWYPLQDVEMLEKKDGVLKPTGLTKTEFINSCTTDGIYFQGILWLTYKEKSKSLQKLLTPRALERVRRLAAQDDDEIGFTILCRKTQTATFLTDDRYKEDLILISHEKQTNTHRHWRVEGMKVDTYCMSRRFFQRYRLVAALDECRKKPNCPRQVDCTPAWFVDQLRQQHAQRWKGRRLIARDIADEVPGFRRDRPVSRTEVSNLLAKEAPWLLLEQLVKRRDLRVLNLVALKEFIFTKSYHGRGNTVLVDNAYLENMIARFKLNVKLDDTGMKKETARNLAERVRMEAEHDSDEDDDHLDEPSEMAPRPRTYREEHPGLLNNLESVLWDAQRGPVIRTWQCNTNWERGRQGVVVPCMFTIDMIALARELNIDSFALDVSTSHVPRAGAPAVVQSATDRTADQMGSARYLHLTRLAAPSGSHVNFSGAQRMPAVAPTDASINLVAINTDPNWHIPFYPLKAEWLKRVARHLEECHWGPDEEDNVRRAQNRLVGPDIVRNDDEDGAAADDVQVNDGPQSRLQSHWRARTMVNAAGIRRRVSMIQHRNDFNAMVEEVGALNMRAARDGRA</sequence>
<dbReference type="Proteomes" id="UP000054007">
    <property type="component" value="Unassembled WGS sequence"/>
</dbReference>
<organism evidence="2 3">
    <name type="scientific">Cylindrobasidium torrendii FP15055 ss-10</name>
    <dbReference type="NCBI Taxonomy" id="1314674"/>
    <lineage>
        <taxon>Eukaryota</taxon>
        <taxon>Fungi</taxon>
        <taxon>Dikarya</taxon>
        <taxon>Basidiomycota</taxon>
        <taxon>Agaricomycotina</taxon>
        <taxon>Agaricomycetes</taxon>
        <taxon>Agaricomycetidae</taxon>
        <taxon>Agaricales</taxon>
        <taxon>Marasmiineae</taxon>
        <taxon>Physalacriaceae</taxon>
        <taxon>Cylindrobasidium</taxon>
    </lineage>
</organism>
<keyword evidence="3" id="KW-1185">Reference proteome</keyword>
<proteinExistence type="predicted"/>
<evidence type="ECO:0000256" key="1">
    <source>
        <dbReference type="SAM" id="MobiDB-lite"/>
    </source>
</evidence>
<dbReference type="AlphaFoldDB" id="A0A0D7BQL8"/>
<protein>
    <submittedName>
        <fullName evidence="2">Uncharacterized protein</fullName>
    </submittedName>
</protein>
<feature type="compositionally biased region" description="Acidic residues" evidence="1">
    <location>
        <begin position="314"/>
        <end position="327"/>
    </location>
</feature>
<accession>A0A0D7BQL8</accession>
<reference evidence="2 3" key="1">
    <citation type="journal article" date="2015" name="Fungal Genet. Biol.">
        <title>Evolution of novel wood decay mechanisms in Agaricales revealed by the genome sequences of Fistulina hepatica and Cylindrobasidium torrendii.</title>
        <authorList>
            <person name="Floudas D."/>
            <person name="Held B.W."/>
            <person name="Riley R."/>
            <person name="Nagy L.G."/>
            <person name="Koehler G."/>
            <person name="Ransdell A.S."/>
            <person name="Younus H."/>
            <person name="Chow J."/>
            <person name="Chiniquy J."/>
            <person name="Lipzen A."/>
            <person name="Tritt A."/>
            <person name="Sun H."/>
            <person name="Haridas S."/>
            <person name="LaButti K."/>
            <person name="Ohm R.A."/>
            <person name="Kues U."/>
            <person name="Blanchette R.A."/>
            <person name="Grigoriev I.V."/>
            <person name="Minto R.E."/>
            <person name="Hibbett D.S."/>
        </authorList>
    </citation>
    <scope>NUCLEOTIDE SEQUENCE [LARGE SCALE GENOMIC DNA]</scope>
    <source>
        <strain evidence="2 3">FP15055 ss-10</strain>
    </source>
</reference>
<dbReference type="EMBL" id="KN880440">
    <property type="protein sequence ID" value="KIY72828.1"/>
    <property type="molecule type" value="Genomic_DNA"/>
</dbReference>
<evidence type="ECO:0000313" key="2">
    <source>
        <dbReference type="EMBL" id="KIY72828.1"/>
    </source>
</evidence>
<feature type="region of interest" description="Disordered" evidence="1">
    <location>
        <begin position="307"/>
        <end position="339"/>
    </location>
</feature>
<dbReference type="OrthoDB" id="3226250at2759"/>
<name>A0A0D7BQL8_9AGAR</name>